<dbReference type="CDD" id="cd16913">
    <property type="entry name" value="YkuD_like"/>
    <property type="match status" value="1"/>
</dbReference>
<feature type="active site" description="Proton donor/acceptor" evidence="7">
    <location>
        <position position="320"/>
    </location>
</feature>
<dbReference type="GO" id="GO:0071972">
    <property type="term" value="F:peptidoglycan L,D-transpeptidase activity"/>
    <property type="evidence" value="ECO:0007669"/>
    <property type="project" value="TreeGrafter"/>
</dbReference>
<dbReference type="Gene3D" id="2.60.40.3780">
    <property type="match status" value="1"/>
</dbReference>
<gene>
    <name evidence="10" type="ORF">SAMEA4412665_00389</name>
</gene>
<keyword evidence="6 7" id="KW-0961">Cell wall biogenesis/degradation</keyword>
<protein>
    <submittedName>
        <fullName evidence="10">L,D-transpeptidase catalytic domain</fullName>
    </submittedName>
</protein>
<dbReference type="KEGG" id="cgrn:4412665_00389"/>
<evidence type="ECO:0000313" key="10">
    <source>
        <dbReference type="EMBL" id="SNV30309.1"/>
    </source>
</evidence>
<accession>A0A239W7Z4</accession>
<dbReference type="AlphaFoldDB" id="A0A239W7Z4"/>
<evidence type="ECO:0000256" key="3">
    <source>
        <dbReference type="ARBA" id="ARBA00022960"/>
    </source>
</evidence>
<dbReference type="GO" id="GO:0016746">
    <property type="term" value="F:acyltransferase activity"/>
    <property type="evidence" value="ECO:0007669"/>
    <property type="project" value="UniProtKB-KW"/>
</dbReference>
<feature type="compositionally biased region" description="Polar residues" evidence="8">
    <location>
        <begin position="33"/>
        <end position="43"/>
    </location>
</feature>
<evidence type="ECO:0000256" key="2">
    <source>
        <dbReference type="ARBA" id="ARBA00022679"/>
    </source>
</evidence>
<evidence type="ECO:0000256" key="5">
    <source>
        <dbReference type="ARBA" id="ARBA00023315"/>
    </source>
</evidence>
<dbReference type="PANTHER" id="PTHR30582">
    <property type="entry name" value="L,D-TRANSPEPTIDASE"/>
    <property type="match status" value="1"/>
</dbReference>
<dbReference type="eggNOG" id="COG1376">
    <property type="taxonomic scope" value="Bacteria"/>
</dbReference>
<evidence type="ECO:0000256" key="1">
    <source>
        <dbReference type="ARBA" id="ARBA00004752"/>
    </source>
</evidence>
<dbReference type="Pfam" id="PF17964">
    <property type="entry name" value="Big_10"/>
    <property type="match status" value="1"/>
</dbReference>
<dbReference type="GO" id="GO:0018104">
    <property type="term" value="P:peptidoglycan-protein cross-linking"/>
    <property type="evidence" value="ECO:0007669"/>
    <property type="project" value="TreeGrafter"/>
</dbReference>
<keyword evidence="2" id="KW-0808">Transferase</keyword>
<evidence type="ECO:0000256" key="6">
    <source>
        <dbReference type="ARBA" id="ARBA00023316"/>
    </source>
</evidence>
<keyword evidence="5" id="KW-0012">Acyltransferase</keyword>
<feature type="active site" description="Nucleophile" evidence="7">
    <location>
        <position position="338"/>
    </location>
</feature>
<dbReference type="EMBL" id="LT906441">
    <property type="protein sequence ID" value="SNV30309.1"/>
    <property type="molecule type" value="Genomic_DNA"/>
</dbReference>
<dbReference type="InterPro" id="IPR038063">
    <property type="entry name" value="Transpep_catalytic_dom"/>
</dbReference>
<dbReference type="InterPro" id="IPR041280">
    <property type="entry name" value="Big_10"/>
</dbReference>
<dbReference type="InterPro" id="IPR050979">
    <property type="entry name" value="LD-transpeptidase"/>
</dbReference>
<dbReference type="Pfam" id="PF03734">
    <property type="entry name" value="YkuD"/>
    <property type="match status" value="1"/>
</dbReference>
<dbReference type="UniPathway" id="UPA00219"/>
<evidence type="ECO:0000313" key="11">
    <source>
        <dbReference type="Proteomes" id="UP000215332"/>
    </source>
</evidence>
<dbReference type="PROSITE" id="PS52029">
    <property type="entry name" value="LD_TPASE"/>
    <property type="match status" value="1"/>
</dbReference>
<evidence type="ECO:0000256" key="4">
    <source>
        <dbReference type="ARBA" id="ARBA00022984"/>
    </source>
</evidence>
<evidence type="ECO:0000256" key="7">
    <source>
        <dbReference type="PROSITE-ProRule" id="PRU01373"/>
    </source>
</evidence>
<feature type="region of interest" description="Disordered" evidence="8">
    <location>
        <begin position="14"/>
        <end position="43"/>
    </location>
</feature>
<dbReference type="Proteomes" id="UP000215332">
    <property type="component" value="Chromosome 1"/>
</dbReference>
<sequence length="390" mass="42269">MLTASALVSGAVIAGCAPSPDSPNGRSADKETQTPTPTPASLNLSAEHPLTEVEPGDSLTFTVINGSVDKITVTNADKEDVEGTFTDGVWKPKHPFRPSRSYEVHTTLANADPSLPAPKPLVTSISTVKGEGNAGNILYEDMDDAGIGMPVIILFNHDVVDKDKRAAIEKAMTIEVSPEQEGSWGWLDGTHLMWRPKQYWKPGTKVSVKGDFGGLKTASNRWLLNNLTGKFSIGKSRVVKISTSDHRLDVFIDGKKARSMPCTTGKSGFITRSGTKVIIEREADKVMDASTIGISPGSSEYYNLEVKWALRITYTGEFIHAAPWSSRSQGRANVSHGCVGLATDDAKWLFKTCRAGDIVETTGSNRHFKPEEGIGCWVYDWAGWQKLSAV</sequence>
<organism evidence="10 11">
    <name type="scientific">Cutibacterium granulosum</name>
    <dbReference type="NCBI Taxonomy" id="33011"/>
    <lineage>
        <taxon>Bacteria</taxon>
        <taxon>Bacillati</taxon>
        <taxon>Actinomycetota</taxon>
        <taxon>Actinomycetes</taxon>
        <taxon>Propionibacteriales</taxon>
        <taxon>Propionibacteriaceae</taxon>
        <taxon>Cutibacterium</taxon>
    </lineage>
</organism>
<dbReference type="Gene3D" id="2.60.40.3710">
    <property type="match status" value="1"/>
</dbReference>
<dbReference type="Gene3D" id="2.40.440.10">
    <property type="entry name" value="L,D-transpeptidase catalytic domain-like"/>
    <property type="match status" value="1"/>
</dbReference>
<dbReference type="GO" id="GO:0005576">
    <property type="term" value="C:extracellular region"/>
    <property type="evidence" value="ECO:0007669"/>
    <property type="project" value="TreeGrafter"/>
</dbReference>
<evidence type="ECO:0000256" key="8">
    <source>
        <dbReference type="SAM" id="MobiDB-lite"/>
    </source>
</evidence>
<dbReference type="SUPFAM" id="SSF141523">
    <property type="entry name" value="L,D-transpeptidase catalytic domain-like"/>
    <property type="match status" value="1"/>
</dbReference>
<dbReference type="GO" id="GO:0071555">
    <property type="term" value="P:cell wall organization"/>
    <property type="evidence" value="ECO:0007669"/>
    <property type="project" value="UniProtKB-UniRule"/>
</dbReference>
<keyword evidence="3 7" id="KW-0133">Cell shape</keyword>
<evidence type="ECO:0000259" key="9">
    <source>
        <dbReference type="PROSITE" id="PS52029"/>
    </source>
</evidence>
<feature type="domain" description="L,D-TPase catalytic" evidence="9">
    <location>
        <begin position="237"/>
        <end position="362"/>
    </location>
</feature>
<proteinExistence type="predicted"/>
<name>A0A239W7Z4_9ACTN</name>
<dbReference type="GO" id="GO:0008360">
    <property type="term" value="P:regulation of cell shape"/>
    <property type="evidence" value="ECO:0007669"/>
    <property type="project" value="UniProtKB-UniRule"/>
</dbReference>
<reference evidence="10 11" key="1">
    <citation type="submission" date="2017-06" db="EMBL/GenBank/DDBJ databases">
        <authorList>
            <consortium name="Pathogen Informatics"/>
        </authorList>
    </citation>
    <scope>NUCLEOTIDE SEQUENCE [LARGE SCALE GENOMIC DNA]</scope>
    <source>
        <strain evidence="10 11">NCTC11865</strain>
    </source>
</reference>
<comment type="pathway">
    <text evidence="1 7">Cell wall biogenesis; peptidoglycan biosynthesis.</text>
</comment>
<dbReference type="InterPro" id="IPR005490">
    <property type="entry name" value="LD_TPept_cat_dom"/>
</dbReference>
<keyword evidence="4 7" id="KW-0573">Peptidoglycan synthesis</keyword>
<dbReference type="PANTHER" id="PTHR30582:SF2">
    <property type="entry name" value="L,D-TRANSPEPTIDASE YCIB-RELATED"/>
    <property type="match status" value="1"/>
</dbReference>